<dbReference type="NCBIfam" id="TIGR03570">
    <property type="entry name" value="NeuD_NnaD"/>
    <property type="match status" value="1"/>
</dbReference>
<evidence type="ECO:0000313" key="4">
    <source>
        <dbReference type="EMBL" id="GAA4231950.1"/>
    </source>
</evidence>
<dbReference type="Pfam" id="PF13480">
    <property type="entry name" value="Acetyltransf_6"/>
    <property type="match status" value="1"/>
</dbReference>
<name>A0ABP8C1C7_9FLAO</name>
<dbReference type="PANTHER" id="PTHR43300:SF7">
    <property type="entry name" value="UDP-N-ACETYLBACILLOSAMINE N-ACETYLTRANSFERASE"/>
    <property type="match status" value="1"/>
</dbReference>
<dbReference type="PROSITE" id="PS51191">
    <property type="entry name" value="FEMABX"/>
    <property type="match status" value="1"/>
</dbReference>
<evidence type="ECO:0000256" key="1">
    <source>
        <dbReference type="ARBA" id="ARBA00007274"/>
    </source>
</evidence>
<comment type="similarity">
    <text evidence="1">Belongs to the transferase hexapeptide repeat family.</text>
</comment>
<evidence type="ECO:0000259" key="3">
    <source>
        <dbReference type="Pfam" id="PF17836"/>
    </source>
</evidence>
<dbReference type="RefSeq" id="WP_344786543.1">
    <property type="nucleotide sequence ID" value="NZ_BAABCA010000001.1"/>
</dbReference>
<dbReference type="Gene3D" id="3.40.630.30">
    <property type="match status" value="1"/>
</dbReference>
<dbReference type="InterPro" id="IPR003447">
    <property type="entry name" value="FEMABX"/>
</dbReference>
<feature type="domain" description="BioF2-like acetyltransferase" evidence="2">
    <location>
        <begin position="391"/>
        <end position="533"/>
    </location>
</feature>
<accession>A0ABP8C1C7</accession>
<dbReference type="SUPFAM" id="SSF51161">
    <property type="entry name" value="Trimeric LpxA-like enzymes"/>
    <property type="match status" value="1"/>
</dbReference>
<dbReference type="InterPro" id="IPR016181">
    <property type="entry name" value="Acyl_CoA_acyltransferase"/>
</dbReference>
<dbReference type="SUPFAM" id="SSF55729">
    <property type="entry name" value="Acyl-CoA N-acyltransferases (Nat)"/>
    <property type="match status" value="1"/>
</dbReference>
<gene>
    <name evidence="4" type="ORF">GCM10022291_05550</name>
</gene>
<dbReference type="Gene3D" id="3.40.50.20">
    <property type="match status" value="1"/>
</dbReference>
<evidence type="ECO:0000259" key="2">
    <source>
        <dbReference type="Pfam" id="PF13480"/>
    </source>
</evidence>
<dbReference type="Gene3D" id="2.160.10.10">
    <property type="entry name" value="Hexapeptide repeat proteins"/>
    <property type="match status" value="1"/>
</dbReference>
<feature type="domain" description="PglD N-terminal" evidence="3">
    <location>
        <begin position="5"/>
        <end position="84"/>
    </location>
</feature>
<sequence>MSSKNILIIGASGHAKVVIDIIEQQNTYKIVGLVDSFKQNKTKLFKYLVLGKISDIPKLVKAFDIHGCIIAIGDNWTRNQVKEKITLVQPDLSFITAIHPNAIIGKGVTLGEGTVVMPGVIVNAKSEIGKHCILNTGCIVEHENKIGDFCSIAPSVTLAGNVSINHNTAISLGANVIEGVKIGKHSIVGAGALVNKHIGDFKVAYGIPAKEIRDRKENEKYLGLINCFKGKTYDLCLYKIDNATDIIKYNKIKDTFKNQSVFYSLEYFNSNKDSKKLFYFVLKQNDKPLILMPVYLSKIKSTLLNEDYYDAISPYGYSGPLIKDKVTSEGLKFFWNHVDSWYKKNNVVTEFVRFNLENNYKQYTGHLMPTLDNIKGVIKPFDELWSNFKQKSRNNYRKSEKSNLSIAFYKDDNITEDIIMSFYNIYISTMKRNVASDIYFFPVEYFINLIKGNPNHLVIAIVYKDDVAISAELIIVSNDTLYSYLGGTLAEYFSYRPNDFLKIEVMKWAINENIKFYVLGGGRENCDGLYQYKKSFFPKDEDVTFYTGRKIVNPKIYETLISAINPECVGKSLENKSIYFPLYKKPC</sequence>
<organism evidence="4 5">
    <name type="scientific">Postechiella marina</name>
    <dbReference type="NCBI Taxonomy" id="943941"/>
    <lineage>
        <taxon>Bacteria</taxon>
        <taxon>Pseudomonadati</taxon>
        <taxon>Bacteroidota</taxon>
        <taxon>Flavobacteriia</taxon>
        <taxon>Flavobacteriales</taxon>
        <taxon>Flavobacteriaceae</taxon>
        <taxon>Postechiella</taxon>
    </lineage>
</organism>
<dbReference type="Pfam" id="PF17836">
    <property type="entry name" value="PglD_N"/>
    <property type="match status" value="1"/>
</dbReference>
<dbReference type="EMBL" id="BAABCA010000001">
    <property type="protein sequence ID" value="GAA4231950.1"/>
    <property type="molecule type" value="Genomic_DNA"/>
</dbReference>
<reference evidence="5" key="1">
    <citation type="journal article" date="2019" name="Int. J. Syst. Evol. Microbiol.">
        <title>The Global Catalogue of Microorganisms (GCM) 10K type strain sequencing project: providing services to taxonomists for standard genome sequencing and annotation.</title>
        <authorList>
            <consortium name="The Broad Institute Genomics Platform"/>
            <consortium name="The Broad Institute Genome Sequencing Center for Infectious Disease"/>
            <person name="Wu L."/>
            <person name="Ma J."/>
        </authorList>
    </citation>
    <scope>NUCLEOTIDE SEQUENCE [LARGE SCALE GENOMIC DNA]</scope>
    <source>
        <strain evidence="5">JCM 17630</strain>
    </source>
</reference>
<dbReference type="CDD" id="cd03360">
    <property type="entry name" value="LbH_AT_putative"/>
    <property type="match status" value="1"/>
</dbReference>
<dbReference type="InterPro" id="IPR020019">
    <property type="entry name" value="AcTrfase_PglD-like"/>
</dbReference>
<dbReference type="InterPro" id="IPR050179">
    <property type="entry name" value="Trans_hexapeptide_repeat"/>
</dbReference>
<dbReference type="InterPro" id="IPR038740">
    <property type="entry name" value="BioF2-like_GNAT_dom"/>
</dbReference>
<comment type="caution">
    <text evidence="4">The sequence shown here is derived from an EMBL/GenBank/DDBJ whole genome shotgun (WGS) entry which is preliminary data.</text>
</comment>
<evidence type="ECO:0000313" key="5">
    <source>
        <dbReference type="Proteomes" id="UP001501496"/>
    </source>
</evidence>
<dbReference type="Proteomes" id="UP001501496">
    <property type="component" value="Unassembled WGS sequence"/>
</dbReference>
<dbReference type="InterPro" id="IPR011004">
    <property type="entry name" value="Trimer_LpxA-like_sf"/>
</dbReference>
<protein>
    <submittedName>
        <fullName evidence="4">Uncharacterized protein</fullName>
    </submittedName>
</protein>
<dbReference type="PANTHER" id="PTHR43300">
    <property type="entry name" value="ACETYLTRANSFERASE"/>
    <property type="match status" value="1"/>
</dbReference>
<proteinExistence type="inferred from homology"/>
<dbReference type="InterPro" id="IPR041561">
    <property type="entry name" value="PglD_N"/>
</dbReference>
<keyword evidence="5" id="KW-1185">Reference proteome</keyword>